<comment type="caution">
    <text evidence="2">The sequence shown here is derived from an EMBL/GenBank/DDBJ whole genome shotgun (WGS) entry which is preliminary data.</text>
</comment>
<dbReference type="EMBL" id="JARKIB010000245">
    <property type="protein sequence ID" value="KAJ7720009.1"/>
    <property type="molecule type" value="Genomic_DNA"/>
</dbReference>
<evidence type="ECO:0000256" key="1">
    <source>
        <dbReference type="SAM" id="MobiDB-lite"/>
    </source>
</evidence>
<sequence length="388" mass="43822">MSLSSYSQDWYDAAREDLKISRGLQSVGETRFGTIYWSLDSVLRGIDAFVLRRHFLDDEDVFKLRRDLIRLGAVLMPFARAIQCLESKDTTPADVYLYWLAAVVAQLKDLIAKDDAAAQSKSKYVTTVKELIRGIANFRFTQLIQSAQSSDVYFTAFVLDPDNRGATILATPNPLAVQSITISLSGGHRVKEPAPLIRRVGLSLQQILQREYGTEYRPERTVEEAKKAMFEINPDIAHRTPTEALSALRLQLKNFLDGAEPFDHKRKPDEIPREWWRKLLDRDDADILTALAVKIFSSNPVSMPDERAMSTIGWMTPKVRNRKDVSTASNHMAIRGFNRMDAAKSKPVTVNWRDIRSTIHGKPSDGALNDQSAEETPALTPWIQQTMA</sequence>
<gene>
    <name evidence="2" type="ORF">B0H16DRAFT_1700044</name>
</gene>
<evidence type="ECO:0000313" key="2">
    <source>
        <dbReference type="EMBL" id="KAJ7720009.1"/>
    </source>
</evidence>
<accession>A0AAD7HH19</accession>
<organism evidence="2 3">
    <name type="scientific">Mycena metata</name>
    <dbReference type="NCBI Taxonomy" id="1033252"/>
    <lineage>
        <taxon>Eukaryota</taxon>
        <taxon>Fungi</taxon>
        <taxon>Dikarya</taxon>
        <taxon>Basidiomycota</taxon>
        <taxon>Agaricomycotina</taxon>
        <taxon>Agaricomycetes</taxon>
        <taxon>Agaricomycetidae</taxon>
        <taxon>Agaricales</taxon>
        <taxon>Marasmiineae</taxon>
        <taxon>Mycenaceae</taxon>
        <taxon>Mycena</taxon>
    </lineage>
</organism>
<feature type="region of interest" description="Disordered" evidence="1">
    <location>
        <begin position="360"/>
        <end position="388"/>
    </location>
</feature>
<dbReference type="Proteomes" id="UP001215598">
    <property type="component" value="Unassembled WGS sequence"/>
</dbReference>
<dbReference type="InterPro" id="IPR012337">
    <property type="entry name" value="RNaseH-like_sf"/>
</dbReference>
<keyword evidence="3" id="KW-1185">Reference proteome</keyword>
<proteinExistence type="predicted"/>
<reference evidence="2" key="1">
    <citation type="submission" date="2023-03" db="EMBL/GenBank/DDBJ databases">
        <title>Massive genome expansion in bonnet fungi (Mycena s.s.) driven by repeated elements and novel gene families across ecological guilds.</title>
        <authorList>
            <consortium name="Lawrence Berkeley National Laboratory"/>
            <person name="Harder C.B."/>
            <person name="Miyauchi S."/>
            <person name="Viragh M."/>
            <person name="Kuo A."/>
            <person name="Thoen E."/>
            <person name="Andreopoulos B."/>
            <person name="Lu D."/>
            <person name="Skrede I."/>
            <person name="Drula E."/>
            <person name="Henrissat B."/>
            <person name="Morin E."/>
            <person name="Kohler A."/>
            <person name="Barry K."/>
            <person name="LaButti K."/>
            <person name="Morin E."/>
            <person name="Salamov A."/>
            <person name="Lipzen A."/>
            <person name="Mereny Z."/>
            <person name="Hegedus B."/>
            <person name="Baldrian P."/>
            <person name="Stursova M."/>
            <person name="Weitz H."/>
            <person name="Taylor A."/>
            <person name="Grigoriev I.V."/>
            <person name="Nagy L.G."/>
            <person name="Martin F."/>
            <person name="Kauserud H."/>
        </authorList>
    </citation>
    <scope>NUCLEOTIDE SEQUENCE</scope>
    <source>
        <strain evidence="2">CBHHK182m</strain>
    </source>
</reference>
<name>A0AAD7HH19_9AGAR</name>
<protein>
    <submittedName>
        <fullName evidence="2">Uncharacterized protein</fullName>
    </submittedName>
</protein>
<dbReference type="SUPFAM" id="SSF53098">
    <property type="entry name" value="Ribonuclease H-like"/>
    <property type="match status" value="1"/>
</dbReference>
<dbReference type="AlphaFoldDB" id="A0AAD7HH19"/>
<evidence type="ECO:0000313" key="3">
    <source>
        <dbReference type="Proteomes" id="UP001215598"/>
    </source>
</evidence>